<proteinExistence type="predicted"/>
<organism evidence="1 2">
    <name type="scientific">Psilocybe cubensis</name>
    <name type="common">Psychedelic mushroom</name>
    <name type="synonym">Stropharia cubensis</name>
    <dbReference type="NCBI Taxonomy" id="181762"/>
    <lineage>
        <taxon>Eukaryota</taxon>
        <taxon>Fungi</taxon>
        <taxon>Dikarya</taxon>
        <taxon>Basidiomycota</taxon>
        <taxon>Agaricomycotina</taxon>
        <taxon>Agaricomycetes</taxon>
        <taxon>Agaricomycetidae</taxon>
        <taxon>Agaricales</taxon>
        <taxon>Agaricineae</taxon>
        <taxon>Strophariaceae</taxon>
        <taxon>Psilocybe</taxon>
    </lineage>
</organism>
<reference evidence="1" key="1">
    <citation type="submission" date="2021-10" db="EMBL/GenBank/DDBJ databases">
        <title>Psilocybe cubensis genome.</title>
        <authorList>
            <person name="Mckernan K.J."/>
            <person name="Crawford S."/>
            <person name="Trippe A."/>
            <person name="Kane L.T."/>
            <person name="Mclaughlin S."/>
        </authorList>
    </citation>
    <scope>NUCLEOTIDE SEQUENCE</scope>
    <source>
        <strain evidence="1">MGC-MH-2018</strain>
    </source>
</reference>
<dbReference type="EMBL" id="JAFIQS020000005">
    <property type="protein sequence ID" value="KAH9480991.1"/>
    <property type="molecule type" value="Genomic_DNA"/>
</dbReference>
<gene>
    <name evidence="1" type="ORF">JR316_0005509</name>
</gene>
<evidence type="ECO:0000313" key="2">
    <source>
        <dbReference type="Proteomes" id="UP000664032"/>
    </source>
</evidence>
<keyword evidence="2" id="KW-1185">Reference proteome</keyword>
<sequence>MIFSPTVKGLIPSAAGPVENTGHGRIITDKAPSKLLVNGLPKHSRGRLIDYVSPYVLEKPRPVAEP</sequence>
<comment type="caution">
    <text evidence="1">The sequence shown here is derived from an EMBL/GenBank/DDBJ whole genome shotgun (WGS) entry which is preliminary data.</text>
</comment>
<name>A0ACB8GZI3_PSICU</name>
<evidence type="ECO:0000313" key="1">
    <source>
        <dbReference type="EMBL" id="KAH9480991.1"/>
    </source>
</evidence>
<dbReference type="Proteomes" id="UP000664032">
    <property type="component" value="Unassembled WGS sequence"/>
</dbReference>
<accession>A0ACB8GZI3</accession>
<protein>
    <submittedName>
        <fullName evidence="1">Uncharacterized protein</fullName>
    </submittedName>
</protein>